<dbReference type="InterPro" id="IPR004358">
    <property type="entry name" value="Sig_transdc_His_kin-like_C"/>
</dbReference>
<dbReference type="InterPro" id="IPR001610">
    <property type="entry name" value="PAC"/>
</dbReference>
<evidence type="ECO:0000256" key="2">
    <source>
        <dbReference type="ARBA" id="ARBA00004370"/>
    </source>
</evidence>
<feature type="domain" description="PAC" evidence="12">
    <location>
        <begin position="575"/>
        <end position="627"/>
    </location>
</feature>
<dbReference type="Pfam" id="PF13426">
    <property type="entry name" value="PAS_9"/>
    <property type="match status" value="2"/>
</dbReference>
<evidence type="ECO:0000256" key="8">
    <source>
        <dbReference type="SAM" id="MobiDB-lite"/>
    </source>
</evidence>
<protein>
    <recommendedName>
        <fullName evidence="3">histidine kinase</fullName>
        <ecNumber evidence="3">2.7.13.3</ecNumber>
    </recommendedName>
</protein>
<dbReference type="InterPro" id="IPR006189">
    <property type="entry name" value="CHASE_dom"/>
</dbReference>
<dbReference type="InterPro" id="IPR000700">
    <property type="entry name" value="PAS-assoc_C"/>
</dbReference>
<dbReference type="Gene3D" id="3.30.565.10">
    <property type="entry name" value="Histidine kinase-like ATPase, C-terminal domain"/>
    <property type="match status" value="1"/>
</dbReference>
<evidence type="ECO:0000259" key="13">
    <source>
        <dbReference type="PROSITE" id="PS50839"/>
    </source>
</evidence>
<dbReference type="InterPro" id="IPR035965">
    <property type="entry name" value="PAS-like_dom_sf"/>
</dbReference>
<keyword evidence="4" id="KW-0597">Phosphoprotein</keyword>
<dbReference type="SMART" id="SM00091">
    <property type="entry name" value="PAS"/>
    <property type="match status" value="1"/>
</dbReference>
<dbReference type="InterPro" id="IPR042240">
    <property type="entry name" value="CHASE_sf"/>
</dbReference>
<dbReference type="RefSeq" id="WP_273598048.1">
    <property type="nucleotide sequence ID" value="NZ_JAQQXS010000017.1"/>
</dbReference>
<keyword evidence="7 9" id="KW-0472">Membrane</keyword>
<dbReference type="InterPro" id="IPR000014">
    <property type="entry name" value="PAS"/>
</dbReference>
<dbReference type="InterPro" id="IPR005467">
    <property type="entry name" value="His_kinase_dom"/>
</dbReference>
<comment type="catalytic activity">
    <reaction evidence="1">
        <text>ATP + protein L-histidine = ADP + protein N-phospho-L-histidine.</text>
        <dbReference type="EC" id="2.7.13.3"/>
    </reaction>
</comment>
<dbReference type="SMART" id="SM00387">
    <property type="entry name" value="HATPase_c"/>
    <property type="match status" value="1"/>
</dbReference>
<dbReference type="SMART" id="SM00086">
    <property type="entry name" value="PAC"/>
    <property type="match status" value="2"/>
</dbReference>
<dbReference type="PANTHER" id="PTHR43065">
    <property type="entry name" value="SENSOR HISTIDINE KINASE"/>
    <property type="match status" value="1"/>
</dbReference>
<evidence type="ECO:0000256" key="3">
    <source>
        <dbReference type="ARBA" id="ARBA00012438"/>
    </source>
</evidence>
<evidence type="ECO:0000256" key="7">
    <source>
        <dbReference type="ARBA" id="ARBA00023136"/>
    </source>
</evidence>
<dbReference type="Gene3D" id="3.30.450.350">
    <property type="entry name" value="CHASE domain"/>
    <property type="match status" value="1"/>
</dbReference>
<dbReference type="PROSITE" id="PS50109">
    <property type="entry name" value="HIS_KIN"/>
    <property type="match status" value="1"/>
</dbReference>
<dbReference type="EMBL" id="JAQQXS010000017">
    <property type="protein sequence ID" value="MDC8786908.1"/>
    <property type="molecule type" value="Genomic_DNA"/>
</dbReference>
<dbReference type="InterPro" id="IPR036890">
    <property type="entry name" value="HATPase_C_sf"/>
</dbReference>
<keyword evidence="6 9" id="KW-1133">Transmembrane helix</keyword>
<feature type="domain" description="Histidine kinase" evidence="10">
    <location>
        <begin position="672"/>
        <end position="920"/>
    </location>
</feature>
<keyword evidence="5 9" id="KW-0812">Transmembrane</keyword>
<comment type="subcellular location">
    <subcellularLocation>
        <location evidence="2">Membrane</location>
    </subcellularLocation>
</comment>
<feature type="transmembrane region" description="Helical" evidence="9">
    <location>
        <begin position="49"/>
        <end position="69"/>
    </location>
</feature>
<keyword evidence="15" id="KW-1185">Reference proteome</keyword>
<dbReference type="Pfam" id="PF02518">
    <property type="entry name" value="HATPase_c"/>
    <property type="match status" value="1"/>
</dbReference>
<feature type="domain" description="PAC" evidence="12">
    <location>
        <begin position="427"/>
        <end position="479"/>
    </location>
</feature>
<dbReference type="Proteomes" id="UP001219862">
    <property type="component" value="Unassembled WGS sequence"/>
</dbReference>
<feature type="domain" description="PAS" evidence="11">
    <location>
        <begin position="487"/>
        <end position="534"/>
    </location>
</feature>
<evidence type="ECO:0000256" key="4">
    <source>
        <dbReference type="ARBA" id="ARBA00022553"/>
    </source>
</evidence>
<evidence type="ECO:0000313" key="15">
    <source>
        <dbReference type="Proteomes" id="UP001219862"/>
    </source>
</evidence>
<dbReference type="Gene3D" id="3.30.450.20">
    <property type="entry name" value="PAS domain"/>
    <property type="match status" value="2"/>
</dbReference>
<name>A0ABT5KX30_9BURK</name>
<dbReference type="Pfam" id="PF03924">
    <property type="entry name" value="CHASE"/>
    <property type="match status" value="1"/>
</dbReference>
<dbReference type="InterPro" id="IPR003594">
    <property type="entry name" value="HATPase_dom"/>
</dbReference>
<evidence type="ECO:0000259" key="11">
    <source>
        <dbReference type="PROSITE" id="PS50112"/>
    </source>
</evidence>
<dbReference type="SUPFAM" id="SSF55874">
    <property type="entry name" value="ATPase domain of HSP90 chaperone/DNA topoisomerase II/histidine kinase"/>
    <property type="match status" value="1"/>
</dbReference>
<dbReference type="CDD" id="cd00082">
    <property type="entry name" value="HisKA"/>
    <property type="match status" value="1"/>
</dbReference>
<dbReference type="PROSITE" id="PS50112">
    <property type="entry name" value="PAS"/>
    <property type="match status" value="1"/>
</dbReference>
<evidence type="ECO:0000313" key="14">
    <source>
        <dbReference type="EMBL" id="MDC8786908.1"/>
    </source>
</evidence>
<organism evidence="14 15">
    <name type="scientific">Roseateles koreensis</name>
    <dbReference type="NCBI Taxonomy" id="2987526"/>
    <lineage>
        <taxon>Bacteria</taxon>
        <taxon>Pseudomonadati</taxon>
        <taxon>Pseudomonadota</taxon>
        <taxon>Betaproteobacteria</taxon>
        <taxon>Burkholderiales</taxon>
        <taxon>Sphaerotilaceae</taxon>
        <taxon>Roseateles</taxon>
    </lineage>
</organism>
<dbReference type="SUPFAM" id="SSF55785">
    <property type="entry name" value="PYP-like sensor domain (PAS domain)"/>
    <property type="match status" value="2"/>
</dbReference>
<dbReference type="EC" id="2.7.13.3" evidence="3"/>
<dbReference type="SUPFAM" id="SSF47384">
    <property type="entry name" value="Homodimeric domain of signal transducing histidine kinase"/>
    <property type="match status" value="1"/>
</dbReference>
<evidence type="ECO:0000256" key="9">
    <source>
        <dbReference type="SAM" id="Phobius"/>
    </source>
</evidence>
<reference evidence="14 15" key="1">
    <citation type="submission" date="2022-10" db="EMBL/GenBank/DDBJ databases">
        <title>paucibacter sp. hw8 Genome sequencing.</title>
        <authorList>
            <person name="Park S."/>
        </authorList>
    </citation>
    <scope>NUCLEOTIDE SEQUENCE [LARGE SCALE GENOMIC DNA]</scope>
    <source>
        <strain evidence="15">hw8</strain>
    </source>
</reference>
<proteinExistence type="predicted"/>
<dbReference type="SMART" id="SM01079">
    <property type="entry name" value="CHASE"/>
    <property type="match status" value="1"/>
</dbReference>
<comment type="caution">
    <text evidence="14">The sequence shown here is derived from an EMBL/GenBank/DDBJ whole genome shotgun (WGS) entry which is preliminary data.</text>
</comment>
<accession>A0ABT5KX30</accession>
<sequence length="936" mass="103721">MPIERATFLKVLVSRHNESSELATSKSPSPDTPWSPPASRSRYRPVIALTYWPLVVTSLVGLTLCFMLGQARHEQDRAQEHSRLLQDLSTVRARLEATAQATFGPTLSLEAMIQLDGGITPERFNALSQRVITLLPQVRNIVAAPDDVARFVYPVTGNESVINLQYRSIPIQYAQIQLARSQGRALLVAPVKLVQGGIGIIQRTPVFLPQLDGTAPAYWGVVSVVSDLGKFIQAAGLTEHPRLTLALYQWDEEQHKKGSLVWGDPATQDRDNSAQEFVHLPGATWILLGAPQAQPNLFSDWLGVEVMAGLLATAALTGLAGVVVHRRRQLQAKNRRLSRQIEESQRNQRATKVAEERFRSLTELSADWVWEQDAQYRFVYYSRDNVGATGSFSPRILGLRRWESPEADPHIDWTDHIAQVERHEPFRNFEYSQISAKGELRHVSISGEPLFDDLGQFAGYRGTGRDITDTKLAELALRKSEATLQLTKDRLQAVLDSAREVSIIVTDLNGRIVLFNRGAELMLGYAESELLGQSVARIHVKEELQSWGAQLNPADDGLTFDIDAFMAQKFEHDTVTSAWRYVRKDGHHLNVSLTTSLMRGRNGKPSGWLAIARDVSAQRQAQRDLERLNVELETRVENRTSELQQTLTALRHTQDDLLRAEKMAALGSLVAGIAHELNTPLGNCLTTASTLEGMTQQIRKHFDSGQMRKSVLQSYLDDARLACSILLRSMSTATELVTHFKQISVDQTTAQRRDFKLQSVVDDVLVLLRTPLRKAGVTVSVEIGVVDKLDSYPGPLGQVLTNLIMNAIMHAFEPLDVADTEPVESPDRHILIRALPAGPALPGSHPSFTLILEDNGQGMTYEVTRRAFDPFFTTKMGQGGTGLGLNIVYNIVTGILGGLVDLHSEPGQGARFTLNLPYVAPDHSAHNTGVDGLRSR</sequence>
<gene>
    <name evidence="14" type="ORF">PRZ01_17095</name>
</gene>
<feature type="compositionally biased region" description="Polar residues" evidence="8">
    <location>
        <begin position="20"/>
        <end position="29"/>
    </location>
</feature>
<dbReference type="NCBIfam" id="TIGR00229">
    <property type="entry name" value="sensory_box"/>
    <property type="match status" value="2"/>
</dbReference>
<evidence type="ECO:0000256" key="1">
    <source>
        <dbReference type="ARBA" id="ARBA00000085"/>
    </source>
</evidence>
<dbReference type="Gene3D" id="1.10.287.130">
    <property type="match status" value="1"/>
</dbReference>
<dbReference type="PRINTS" id="PR00344">
    <property type="entry name" value="BCTRLSENSOR"/>
</dbReference>
<evidence type="ECO:0000256" key="5">
    <source>
        <dbReference type="ARBA" id="ARBA00022692"/>
    </source>
</evidence>
<evidence type="ECO:0000259" key="12">
    <source>
        <dbReference type="PROSITE" id="PS50113"/>
    </source>
</evidence>
<dbReference type="CDD" id="cd00130">
    <property type="entry name" value="PAS"/>
    <property type="match status" value="1"/>
</dbReference>
<evidence type="ECO:0000259" key="10">
    <source>
        <dbReference type="PROSITE" id="PS50109"/>
    </source>
</evidence>
<dbReference type="InterPro" id="IPR003661">
    <property type="entry name" value="HisK_dim/P_dom"/>
</dbReference>
<dbReference type="PROSITE" id="PS50113">
    <property type="entry name" value="PAC"/>
    <property type="match status" value="2"/>
</dbReference>
<feature type="region of interest" description="Disordered" evidence="8">
    <location>
        <begin position="19"/>
        <end position="39"/>
    </location>
</feature>
<dbReference type="PROSITE" id="PS50839">
    <property type="entry name" value="CHASE"/>
    <property type="match status" value="1"/>
</dbReference>
<dbReference type="InterPro" id="IPR036097">
    <property type="entry name" value="HisK_dim/P_sf"/>
</dbReference>
<evidence type="ECO:0000256" key="6">
    <source>
        <dbReference type="ARBA" id="ARBA00022989"/>
    </source>
</evidence>
<feature type="domain" description="CHASE" evidence="13">
    <location>
        <begin position="151"/>
        <end position="288"/>
    </location>
</feature>